<protein>
    <recommendedName>
        <fullName evidence="3">Cytoplasmic protein</fullName>
    </recommendedName>
</protein>
<evidence type="ECO:0008006" key="3">
    <source>
        <dbReference type="Google" id="ProtNLM"/>
    </source>
</evidence>
<dbReference type="AlphaFoldDB" id="A0A1T5CY73"/>
<dbReference type="PIRSF" id="PIRSF031551">
    <property type="entry name" value="DUF1706"/>
    <property type="match status" value="1"/>
</dbReference>
<organism evidence="1 2">
    <name type="scientific">Acetoanaerobium noterae</name>
    <dbReference type="NCBI Taxonomy" id="745369"/>
    <lineage>
        <taxon>Bacteria</taxon>
        <taxon>Bacillati</taxon>
        <taxon>Bacillota</taxon>
        <taxon>Clostridia</taxon>
        <taxon>Peptostreptococcales</taxon>
        <taxon>Filifactoraceae</taxon>
        <taxon>Acetoanaerobium</taxon>
    </lineage>
</organism>
<dbReference type="Gene3D" id="1.20.120.450">
    <property type="entry name" value="dinb family like domain"/>
    <property type="match status" value="1"/>
</dbReference>
<evidence type="ECO:0000313" key="2">
    <source>
        <dbReference type="Proteomes" id="UP000243406"/>
    </source>
</evidence>
<dbReference type="OrthoDB" id="9786621at2"/>
<accession>A0A1T5CY73</accession>
<sequence length="178" mass="21418">MQQYDNKEQLIAEILKTAKLFIDEFDGISDDDKHKMIEGIDKTPMQMIAYQLGWMNLIMGWDKDEKEGIEVVTPSPEYKWNKLGGLYESFYDTYKSYSLNELKELFRCSVNEIVYWIKGFSNEELFNQDVRKWASSTPSKWPIWKWIHINTVAPFKSFRIKIRKWKKIALKYRIFNYI</sequence>
<dbReference type="RefSeq" id="WP_079590245.1">
    <property type="nucleotide sequence ID" value="NZ_FUYN01000006.1"/>
</dbReference>
<keyword evidence="2" id="KW-1185">Reference proteome</keyword>
<name>A0A1T5CY73_9FIRM</name>
<dbReference type="Pfam" id="PF08020">
    <property type="entry name" value="DUF1706"/>
    <property type="match status" value="1"/>
</dbReference>
<dbReference type="PANTHER" id="PTHR40658:SF3">
    <property type="entry name" value="CLBS_DFSB FAMILY FOUR-HELIX BUNDLE PROTEIN"/>
    <property type="match status" value="1"/>
</dbReference>
<evidence type="ECO:0000313" key="1">
    <source>
        <dbReference type="EMBL" id="SKB64468.1"/>
    </source>
</evidence>
<dbReference type="EMBL" id="FUYN01000006">
    <property type="protein sequence ID" value="SKB64468.1"/>
    <property type="molecule type" value="Genomic_DNA"/>
</dbReference>
<gene>
    <name evidence="1" type="ORF">SAMN02745120_2468</name>
</gene>
<dbReference type="Proteomes" id="UP000243406">
    <property type="component" value="Unassembled WGS sequence"/>
</dbReference>
<proteinExistence type="predicted"/>
<dbReference type="InterPro" id="IPR034660">
    <property type="entry name" value="DinB/YfiT-like"/>
</dbReference>
<dbReference type="InterPro" id="IPR012550">
    <property type="entry name" value="DUF1706"/>
</dbReference>
<reference evidence="2" key="1">
    <citation type="submission" date="2017-02" db="EMBL/GenBank/DDBJ databases">
        <authorList>
            <person name="Varghese N."/>
            <person name="Submissions S."/>
        </authorList>
    </citation>
    <scope>NUCLEOTIDE SEQUENCE [LARGE SCALE GENOMIC DNA]</scope>
    <source>
        <strain evidence="2">ATCC 35199</strain>
    </source>
</reference>
<dbReference type="PANTHER" id="PTHR40658">
    <property type="match status" value="1"/>
</dbReference>